<dbReference type="InterPro" id="IPR022742">
    <property type="entry name" value="Hydrolase_4"/>
</dbReference>
<reference evidence="3" key="1">
    <citation type="journal article" date="2007" name="Plant Cell">
        <title>Dothideomycete-plant interactions illuminated by genome sequencing and EST analysis of the wheat pathogen Stagonospora nodorum.</title>
        <authorList>
            <person name="Hane J.K."/>
            <person name="Lowe R.G."/>
            <person name="Solomon P.S."/>
            <person name="Tan K.C."/>
            <person name="Schoch C.L."/>
            <person name="Spatafora J.W."/>
            <person name="Crous P.W."/>
            <person name="Kodira C."/>
            <person name="Birren B.W."/>
            <person name="Galagan J.E."/>
            <person name="Torriani S.F."/>
            <person name="McDonald B.A."/>
            <person name="Oliver R.P."/>
        </authorList>
    </citation>
    <scope>NUCLEOTIDE SEQUENCE [LARGE SCALE GENOMIC DNA]</scope>
    <source>
        <strain evidence="3">SN15 / ATCC MYA-4574 / FGSC 10173</strain>
    </source>
</reference>
<dbReference type="HOGENOM" id="CLU_026209_5_1_1"/>
<protein>
    <recommendedName>
        <fullName evidence="1">Serine aminopeptidase S33 domain-containing protein</fullName>
    </recommendedName>
</protein>
<dbReference type="GO" id="GO:0047372">
    <property type="term" value="F:monoacylglycerol lipase activity"/>
    <property type="evidence" value="ECO:0000318"/>
    <property type="project" value="GO_Central"/>
</dbReference>
<dbReference type="InterPro" id="IPR029058">
    <property type="entry name" value="AB_hydrolase_fold"/>
</dbReference>
<dbReference type="KEGG" id="pno:SNOG_00278"/>
<sequence>MPTEEGSHTLADGHKLYTKTWKVRARIVIQRAVLMHPLDRGSSPSTTGLHPWLLRFNTYDNFFSTLASKGIEVYTGWGKSVTQKSERGHTGSTQQVLDDMTSFITSVIPCPIPLFLMGHSMGGGEVLCYAAQGPSEVLQHIRGYLLESPFVDFDPKSKPSFVTVFFGRLAGKLLPHRQLTNKLDPKLISRDPAVCQSFDEDELCHDTGTLEGLAGLLDRTSHLANGKINIPDNAGEGGVTRIWIGHGDADGITAHDASKRLADALQVKDKEFKSYAGYYHRLHDEPSPEKEVFMEDVANWILARSTEPVQAGDGAKPKL</sequence>
<dbReference type="GO" id="GO:0016020">
    <property type="term" value="C:membrane"/>
    <property type="evidence" value="ECO:0000318"/>
    <property type="project" value="GO_Central"/>
</dbReference>
<dbReference type="ESTHER" id="phano-q0v6t6">
    <property type="family name" value="Monoglyceridelipase_lysophospholip"/>
</dbReference>
<evidence type="ECO:0000259" key="1">
    <source>
        <dbReference type="Pfam" id="PF12146"/>
    </source>
</evidence>
<dbReference type="GeneID" id="5967995"/>
<evidence type="ECO:0000313" key="3">
    <source>
        <dbReference type="Proteomes" id="UP000001055"/>
    </source>
</evidence>
<dbReference type="FunCoup" id="Q0V6T6">
    <property type="interactions" value="366"/>
</dbReference>
<dbReference type="InParanoid" id="Q0V6T6"/>
<dbReference type="STRING" id="321614.Q0V6T6"/>
<dbReference type="eggNOG" id="KOG1455">
    <property type="taxonomic scope" value="Eukaryota"/>
</dbReference>
<dbReference type="Gene3D" id="3.40.50.1820">
    <property type="entry name" value="alpha/beta hydrolase"/>
    <property type="match status" value="1"/>
</dbReference>
<accession>Q0V6T6</accession>
<gene>
    <name evidence="2" type="ORF">SNOG_00278</name>
</gene>
<proteinExistence type="predicted"/>
<dbReference type="FunFam" id="3.40.50.1820:FF:000255">
    <property type="entry name" value="Alpha/beta hydrolase, putative"/>
    <property type="match status" value="1"/>
</dbReference>
<name>Q0V6T6_PHANO</name>
<dbReference type="InterPro" id="IPR051044">
    <property type="entry name" value="MAG_DAG_Lipase"/>
</dbReference>
<organism evidence="2 3">
    <name type="scientific">Phaeosphaeria nodorum (strain SN15 / ATCC MYA-4574 / FGSC 10173)</name>
    <name type="common">Glume blotch fungus</name>
    <name type="synonym">Parastagonospora nodorum</name>
    <dbReference type="NCBI Taxonomy" id="321614"/>
    <lineage>
        <taxon>Eukaryota</taxon>
        <taxon>Fungi</taxon>
        <taxon>Dikarya</taxon>
        <taxon>Ascomycota</taxon>
        <taxon>Pezizomycotina</taxon>
        <taxon>Dothideomycetes</taxon>
        <taxon>Pleosporomycetidae</taxon>
        <taxon>Pleosporales</taxon>
        <taxon>Pleosporineae</taxon>
        <taxon>Phaeosphaeriaceae</taxon>
        <taxon>Parastagonospora</taxon>
    </lineage>
</organism>
<dbReference type="EMBL" id="CH445325">
    <property type="protein sequence ID" value="EAT91773.2"/>
    <property type="molecule type" value="Genomic_DNA"/>
</dbReference>
<dbReference type="Pfam" id="PF12146">
    <property type="entry name" value="Hydrolase_4"/>
    <property type="match status" value="1"/>
</dbReference>
<dbReference type="RefSeq" id="XP_001790970.1">
    <property type="nucleotide sequence ID" value="XM_001790918.1"/>
</dbReference>
<dbReference type="PANTHER" id="PTHR11614">
    <property type="entry name" value="PHOSPHOLIPASE-RELATED"/>
    <property type="match status" value="1"/>
</dbReference>
<dbReference type="SUPFAM" id="SSF53474">
    <property type="entry name" value="alpha/beta-Hydrolases"/>
    <property type="match status" value="1"/>
</dbReference>
<dbReference type="VEuPathDB" id="FungiDB:JI435_002780"/>
<dbReference type="AlphaFoldDB" id="Q0V6T6"/>
<evidence type="ECO:0000313" key="2">
    <source>
        <dbReference type="EMBL" id="EAT91773.2"/>
    </source>
</evidence>
<dbReference type="Proteomes" id="UP000001055">
    <property type="component" value="Unassembled WGS sequence"/>
</dbReference>
<feature type="domain" description="Serine aminopeptidase S33" evidence="1">
    <location>
        <begin position="57"/>
        <end position="286"/>
    </location>
</feature>